<keyword evidence="9 10" id="KW-0482">Metalloprotease</keyword>
<dbReference type="PANTHER" id="PTHR34448">
    <property type="entry name" value="AMINOPEPTIDASE"/>
    <property type="match status" value="1"/>
</dbReference>
<evidence type="ECO:0000256" key="1">
    <source>
        <dbReference type="ARBA" id="ARBA00001941"/>
    </source>
</evidence>
<dbReference type="GO" id="GO:0004177">
    <property type="term" value="F:aminopeptidase activity"/>
    <property type="evidence" value="ECO:0007669"/>
    <property type="project" value="UniProtKB-KW"/>
</dbReference>
<protein>
    <submittedName>
        <fullName evidence="10">Thermophilic metalloprotease (M29) superfamily</fullName>
    </submittedName>
</protein>
<comment type="similarity">
    <text evidence="4">Belongs to the peptidase M29 family.</text>
</comment>
<dbReference type="InterPro" id="IPR035097">
    <property type="entry name" value="M29_N-terminal"/>
</dbReference>
<comment type="cofactor">
    <cofactor evidence="2">
        <name>Mg(2+)</name>
        <dbReference type="ChEBI" id="CHEBI:18420"/>
    </cofactor>
</comment>
<dbReference type="SUPFAM" id="SSF144052">
    <property type="entry name" value="Thermophilic metalloprotease-like"/>
    <property type="match status" value="1"/>
</dbReference>
<comment type="cofactor">
    <cofactor evidence="1">
        <name>Co(2+)</name>
        <dbReference type="ChEBI" id="CHEBI:48828"/>
    </cofactor>
</comment>
<evidence type="ECO:0000313" key="11">
    <source>
        <dbReference type="Proteomes" id="UP000034852"/>
    </source>
</evidence>
<dbReference type="PANTHER" id="PTHR34448:SF3">
    <property type="entry name" value="AMINOPEPTIDASE AMPS"/>
    <property type="match status" value="1"/>
</dbReference>
<evidence type="ECO:0000256" key="8">
    <source>
        <dbReference type="ARBA" id="ARBA00022801"/>
    </source>
</evidence>
<dbReference type="GO" id="GO:0006508">
    <property type="term" value="P:proteolysis"/>
    <property type="evidence" value="ECO:0007669"/>
    <property type="project" value="UniProtKB-KW"/>
</dbReference>
<gene>
    <name evidence="10" type="ORF">US52_C0006G0017</name>
</gene>
<dbReference type="GO" id="GO:0008237">
    <property type="term" value="F:metallopeptidase activity"/>
    <property type="evidence" value="ECO:0007669"/>
    <property type="project" value="UniProtKB-KW"/>
</dbReference>
<dbReference type="Gene3D" id="3.40.1830.10">
    <property type="entry name" value="Thermophilic metalloprotease (M29)"/>
    <property type="match status" value="1"/>
</dbReference>
<keyword evidence="8" id="KW-0378">Hydrolase</keyword>
<evidence type="ECO:0000313" key="10">
    <source>
        <dbReference type="EMBL" id="KKQ36187.1"/>
    </source>
</evidence>
<evidence type="ECO:0000256" key="9">
    <source>
        <dbReference type="ARBA" id="ARBA00023049"/>
    </source>
</evidence>
<comment type="cofactor">
    <cofactor evidence="3">
        <name>Zn(2+)</name>
        <dbReference type="ChEBI" id="CHEBI:29105"/>
    </cofactor>
</comment>
<name>A0A0G0H219_9BACT</name>
<comment type="caution">
    <text evidence="10">The sequence shown here is derived from an EMBL/GenBank/DDBJ whole genome shotgun (WGS) entry which is preliminary data.</text>
</comment>
<dbReference type="InterPro" id="IPR052170">
    <property type="entry name" value="M29_Exopeptidase"/>
</dbReference>
<dbReference type="AlphaFoldDB" id="A0A0G0H219"/>
<dbReference type="InterPro" id="IPR000787">
    <property type="entry name" value="Peptidase_M29"/>
</dbReference>
<dbReference type="Proteomes" id="UP000034852">
    <property type="component" value="Unassembled WGS sequence"/>
</dbReference>
<dbReference type="EMBL" id="LBTH01000006">
    <property type="protein sequence ID" value="KKQ36187.1"/>
    <property type="molecule type" value="Genomic_DNA"/>
</dbReference>
<proteinExistence type="inferred from homology"/>
<keyword evidence="6 10" id="KW-0645">Protease</keyword>
<evidence type="ECO:0000256" key="5">
    <source>
        <dbReference type="ARBA" id="ARBA00022438"/>
    </source>
</evidence>
<evidence type="ECO:0000256" key="2">
    <source>
        <dbReference type="ARBA" id="ARBA00001946"/>
    </source>
</evidence>
<accession>A0A0G0H219</accession>
<keyword evidence="5" id="KW-0031">Aminopeptidase</keyword>
<keyword evidence="7" id="KW-0479">Metal-binding</keyword>
<evidence type="ECO:0000256" key="6">
    <source>
        <dbReference type="ARBA" id="ARBA00022670"/>
    </source>
</evidence>
<evidence type="ECO:0000256" key="7">
    <source>
        <dbReference type="ARBA" id="ARBA00022723"/>
    </source>
</evidence>
<sequence>MFKPDEILLKKYADILVKFALNSGKGLKKGEVVICYVPDVAKPLLKELQKSILEAGGHPLLRMLPTGGFDKMMYEIASDEQLKFFPKKYKKALTDLIDHQIGILADTNLKELETVDPTKILMSMDSNKKTREWLEDKEYRGHFTWTIGLYPTKAMADETGLTLEEYWEQVIRACYLDKKDPIKEWTNILIAQEKIKAKLDSLKIESVHIEGAKIDLTIKIGKMRKWLGGSGRNIPSYELFTSPDWRGTEGYIYFNQPLYMYGNKITDIRLEFKSGKVVKATAKRGQKMLEQMISRKNADKVGEFSLTDRRFSRITKFMANTLYDENIGDTYGNSHIALGLAYREGYDGDVSKVSKAELRELGFNMSAEHKDIINTQKKTVTATLKNGRKKVIYKDGLFLV</sequence>
<dbReference type="Pfam" id="PF02073">
    <property type="entry name" value="Peptidase_M29"/>
    <property type="match status" value="1"/>
</dbReference>
<evidence type="ECO:0000256" key="3">
    <source>
        <dbReference type="ARBA" id="ARBA00001947"/>
    </source>
</evidence>
<organism evidence="10 11">
    <name type="scientific">candidate division WS6 bacterium GW2011_GWA2_37_6</name>
    <dbReference type="NCBI Taxonomy" id="1619087"/>
    <lineage>
        <taxon>Bacteria</taxon>
        <taxon>Candidatus Dojkabacteria</taxon>
    </lineage>
</organism>
<evidence type="ECO:0000256" key="4">
    <source>
        <dbReference type="ARBA" id="ARBA00008236"/>
    </source>
</evidence>
<dbReference type="PRINTS" id="PR00919">
    <property type="entry name" value="THERMOPTASE"/>
</dbReference>
<reference evidence="10 11" key="1">
    <citation type="journal article" date="2015" name="Nature">
        <title>rRNA introns, odd ribosomes, and small enigmatic genomes across a large radiation of phyla.</title>
        <authorList>
            <person name="Brown C.T."/>
            <person name="Hug L.A."/>
            <person name="Thomas B.C."/>
            <person name="Sharon I."/>
            <person name="Castelle C.J."/>
            <person name="Singh A."/>
            <person name="Wilkins M.J."/>
            <person name="Williams K.H."/>
            <person name="Banfield J.F."/>
        </authorList>
    </citation>
    <scope>NUCLEOTIDE SEQUENCE [LARGE SCALE GENOMIC DNA]</scope>
</reference>
<dbReference type="GO" id="GO:0046872">
    <property type="term" value="F:metal ion binding"/>
    <property type="evidence" value="ECO:0007669"/>
    <property type="project" value="UniProtKB-KW"/>
</dbReference>